<dbReference type="Gene3D" id="3.40.1280.10">
    <property type="match status" value="1"/>
</dbReference>
<feature type="domain" description="Ribosomal RNA small subunit methyltransferase E methyltransferase" evidence="11">
    <location>
        <begin position="73"/>
        <end position="239"/>
    </location>
</feature>
<keyword evidence="5 10" id="KW-0489">Methyltransferase</keyword>
<dbReference type="RefSeq" id="WP_073611621.1">
    <property type="nucleotide sequence ID" value="NZ_FRFE01000001.1"/>
</dbReference>
<feature type="domain" description="Ribosomal RNA small subunit methyltransferase E PUA-like" evidence="12">
    <location>
        <begin position="18"/>
        <end position="57"/>
    </location>
</feature>
<dbReference type="GO" id="GO:0070042">
    <property type="term" value="F:rRNA (uridine-N3-)-methyltransferase activity"/>
    <property type="evidence" value="ECO:0007669"/>
    <property type="project" value="TreeGrafter"/>
</dbReference>
<gene>
    <name evidence="13" type="ORF">SAMN02745220_00268</name>
</gene>
<dbReference type="InterPro" id="IPR029028">
    <property type="entry name" value="Alpha/beta_knot_MTases"/>
</dbReference>
<evidence type="ECO:0000313" key="13">
    <source>
        <dbReference type="EMBL" id="SHO43048.1"/>
    </source>
</evidence>
<dbReference type="PIRSF" id="PIRSF015601">
    <property type="entry name" value="MTase_slr0722"/>
    <property type="match status" value="1"/>
</dbReference>
<evidence type="ECO:0000313" key="14">
    <source>
        <dbReference type="Proteomes" id="UP000184603"/>
    </source>
</evidence>
<evidence type="ECO:0000256" key="8">
    <source>
        <dbReference type="ARBA" id="ARBA00025699"/>
    </source>
</evidence>
<dbReference type="AlphaFoldDB" id="A0A1M7XWL6"/>
<evidence type="ECO:0000256" key="5">
    <source>
        <dbReference type="ARBA" id="ARBA00022603"/>
    </source>
</evidence>
<comment type="subcellular location">
    <subcellularLocation>
        <location evidence="1 10">Cytoplasm</location>
    </subcellularLocation>
</comment>
<sequence>MRRFFVDNGGAVGETLQLPESESRHISRALRLGIGTVVELLDGSGLVYSAELVEVGRQVLARITAVRSEKKKEAVALFIGQGQLKGQKMDTVVQKCTELGVSRLMPFWSSRCQGKLQELQGEKKLERYKRIVESACKQCYRSDLMVVDPPCTFTDLLQAFPIEEGRLRLLFWEEEREFTLHDLVIPEIVQEVVILLGPEGGLSVEEAEMAKAQGWQTVSLGRRILRAETATITAASLVQFLVRNI</sequence>
<keyword evidence="3 10" id="KW-0963">Cytoplasm</keyword>
<accession>A0A1M7XWL6</accession>
<reference evidence="13 14" key="1">
    <citation type="submission" date="2016-12" db="EMBL/GenBank/DDBJ databases">
        <authorList>
            <person name="Song W.-J."/>
            <person name="Kurnit D.M."/>
        </authorList>
    </citation>
    <scope>NUCLEOTIDE SEQUENCE [LARGE SCALE GENOMIC DNA]</scope>
    <source>
        <strain evidence="13 14">DSM 18488</strain>
    </source>
</reference>
<dbReference type="NCBIfam" id="TIGR00046">
    <property type="entry name" value="RsmE family RNA methyltransferase"/>
    <property type="match status" value="1"/>
</dbReference>
<keyword evidence="4 10" id="KW-0698">rRNA processing</keyword>
<dbReference type="Pfam" id="PF04452">
    <property type="entry name" value="Methyltrans_RNA"/>
    <property type="match status" value="1"/>
</dbReference>
<evidence type="ECO:0000256" key="7">
    <source>
        <dbReference type="ARBA" id="ARBA00022691"/>
    </source>
</evidence>
<evidence type="ECO:0000259" key="11">
    <source>
        <dbReference type="Pfam" id="PF04452"/>
    </source>
</evidence>
<evidence type="ECO:0000256" key="6">
    <source>
        <dbReference type="ARBA" id="ARBA00022679"/>
    </source>
</evidence>
<evidence type="ECO:0000259" key="12">
    <source>
        <dbReference type="Pfam" id="PF20260"/>
    </source>
</evidence>
<dbReference type="InterPro" id="IPR046887">
    <property type="entry name" value="RsmE_PUA-like"/>
</dbReference>
<proteinExistence type="inferred from homology"/>
<comment type="function">
    <text evidence="8 10">Specifically methylates the N3 position of the uracil ring of uridine 1498 (m3U1498) in 16S rRNA. Acts on the fully assembled 30S ribosomal subunit.</text>
</comment>
<dbReference type="InterPro" id="IPR015947">
    <property type="entry name" value="PUA-like_sf"/>
</dbReference>
<comment type="similarity">
    <text evidence="2 10">Belongs to the RNA methyltransferase RsmE family.</text>
</comment>
<keyword evidence="6 10" id="KW-0808">Transferase</keyword>
<dbReference type="InterPro" id="IPR006700">
    <property type="entry name" value="RsmE"/>
</dbReference>
<evidence type="ECO:0000256" key="10">
    <source>
        <dbReference type="PIRNR" id="PIRNR015601"/>
    </source>
</evidence>
<dbReference type="NCBIfam" id="NF008692">
    <property type="entry name" value="PRK11713.1-5"/>
    <property type="match status" value="1"/>
</dbReference>
<evidence type="ECO:0000256" key="2">
    <source>
        <dbReference type="ARBA" id="ARBA00005528"/>
    </source>
</evidence>
<keyword evidence="14" id="KW-1185">Reference proteome</keyword>
<comment type="catalytic activity">
    <reaction evidence="9 10">
        <text>uridine(1498) in 16S rRNA + S-adenosyl-L-methionine = N(3)-methyluridine(1498) in 16S rRNA + S-adenosyl-L-homocysteine + H(+)</text>
        <dbReference type="Rhea" id="RHEA:42920"/>
        <dbReference type="Rhea" id="RHEA-COMP:10283"/>
        <dbReference type="Rhea" id="RHEA-COMP:10284"/>
        <dbReference type="ChEBI" id="CHEBI:15378"/>
        <dbReference type="ChEBI" id="CHEBI:57856"/>
        <dbReference type="ChEBI" id="CHEBI:59789"/>
        <dbReference type="ChEBI" id="CHEBI:65315"/>
        <dbReference type="ChEBI" id="CHEBI:74502"/>
        <dbReference type="EC" id="2.1.1.193"/>
    </reaction>
</comment>
<protein>
    <recommendedName>
        <fullName evidence="10">Ribosomal RNA small subunit methyltransferase E</fullName>
        <ecNumber evidence="10">2.1.1.193</ecNumber>
    </recommendedName>
</protein>
<dbReference type="PANTHER" id="PTHR30027">
    <property type="entry name" value="RIBOSOMAL RNA SMALL SUBUNIT METHYLTRANSFERASE E"/>
    <property type="match status" value="1"/>
</dbReference>
<dbReference type="PANTHER" id="PTHR30027:SF3">
    <property type="entry name" value="16S RRNA (URACIL(1498)-N(3))-METHYLTRANSFERASE"/>
    <property type="match status" value="1"/>
</dbReference>
<evidence type="ECO:0000256" key="9">
    <source>
        <dbReference type="ARBA" id="ARBA00047944"/>
    </source>
</evidence>
<dbReference type="OrthoDB" id="9815641at2"/>
<name>A0A1M7XWL6_9BACT</name>
<keyword evidence="7 10" id="KW-0949">S-adenosyl-L-methionine</keyword>
<evidence type="ECO:0000256" key="1">
    <source>
        <dbReference type="ARBA" id="ARBA00004496"/>
    </source>
</evidence>
<dbReference type="Pfam" id="PF20260">
    <property type="entry name" value="PUA_4"/>
    <property type="match status" value="1"/>
</dbReference>
<evidence type="ECO:0000256" key="4">
    <source>
        <dbReference type="ARBA" id="ARBA00022552"/>
    </source>
</evidence>
<dbReference type="Proteomes" id="UP000184603">
    <property type="component" value="Unassembled WGS sequence"/>
</dbReference>
<dbReference type="STRING" id="1121416.SAMN02745220_00268"/>
<dbReference type="GO" id="GO:0070475">
    <property type="term" value="P:rRNA base methylation"/>
    <property type="evidence" value="ECO:0007669"/>
    <property type="project" value="TreeGrafter"/>
</dbReference>
<dbReference type="EC" id="2.1.1.193" evidence="10"/>
<dbReference type="InterPro" id="IPR029026">
    <property type="entry name" value="tRNA_m1G_MTases_N"/>
</dbReference>
<dbReference type="GO" id="GO:0005737">
    <property type="term" value="C:cytoplasm"/>
    <property type="evidence" value="ECO:0007669"/>
    <property type="project" value="UniProtKB-SubCell"/>
</dbReference>
<dbReference type="EMBL" id="FRFE01000001">
    <property type="protein sequence ID" value="SHO43048.1"/>
    <property type="molecule type" value="Genomic_DNA"/>
</dbReference>
<dbReference type="SUPFAM" id="SSF88697">
    <property type="entry name" value="PUA domain-like"/>
    <property type="match status" value="1"/>
</dbReference>
<organism evidence="13 14">
    <name type="scientific">Desulfopila aestuarii DSM 18488</name>
    <dbReference type="NCBI Taxonomy" id="1121416"/>
    <lineage>
        <taxon>Bacteria</taxon>
        <taxon>Pseudomonadati</taxon>
        <taxon>Thermodesulfobacteriota</taxon>
        <taxon>Desulfobulbia</taxon>
        <taxon>Desulfobulbales</taxon>
        <taxon>Desulfocapsaceae</taxon>
        <taxon>Desulfopila</taxon>
    </lineage>
</organism>
<evidence type="ECO:0000256" key="3">
    <source>
        <dbReference type="ARBA" id="ARBA00022490"/>
    </source>
</evidence>
<dbReference type="InterPro" id="IPR046886">
    <property type="entry name" value="RsmE_MTase_dom"/>
</dbReference>
<dbReference type="CDD" id="cd18084">
    <property type="entry name" value="RsmE-like"/>
    <property type="match status" value="1"/>
</dbReference>
<dbReference type="SUPFAM" id="SSF75217">
    <property type="entry name" value="alpha/beta knot"/>
    <property type="match status" value="1"/>
</dbReference>